<reference evidence="1" key="1">
    <citation type="journal article" date="2019" name="Sci. Rep.">
        <title>Draft genome of Tanacetum cinerariifolium, the natural source of mosquito coil.</title>
        <authorList>
            <person name="Yamashiro T."/>
            <person name="Shiraishi A."/>
            <person name="Satake H."/>
            <person name="Nakayama K."/>
        </authorList>
    </citation>
    <scope>NUCLEOTIDE SEQUENCE</scope>
</reference>
<sequence>MDDPNMTMEEYVQLETEKALRHKFLAIVYDDTLTSEPEDSSEPMVSPHHVKEVDLKIKISFSELDDKGYTVIYDNDSFSYKIILVNDLKPNSDNNDDKINVKLSSKNISIKPLDSVIDTNVDTYSHACDENFETNHDIPSSIPFEPSQFYKDGACMKCYGGQDITALPPRAERYLWLRLIAFSIAGRGQTPEKVTTTKPLYLRCINEGMKVNVPYLLAYYLFRHDLGRKQGVRMFEGVKADPSPTEATQILQATAPAPWRVGDRVQRLEEEVYRLGEIIVQQGTRTLMVALLAAHKCHIRDVESDRGQRIRVPPQQPYKLIHNWTLDIPTIDLLGFTLLWTYEPTKRDDGFGRVLILWNSIYVVVMLVLDEEQLAFLADPRVADCQDTQTTITHNVAF</sequence>
<comment type="caution">
    <text evidence="1">The sequence shown here is derived from an EMBL/GenBank/DDBJ whole genome shotgun (WGS) entry which is preliminary data.</text>
</comment>
<evidence type="ECO:0000313" key="1">
    <source>
        <dbReference type="EMBL" id="GEU81343.1"/>
    </source>
</evidence>
<gene>
    <name evidence="1" type="ORF">Tci_053321</name>
</gene>
<organism evidence="1">
    <name type="scientific">Tanacetum cinerariifolium</name>
    <name type="common">Dalmatian daisy</name>
    <name type="synonym">Chrysanthemum cinerariifolium</name>
    <dbReference type="NCBI Taxonomy" id="118510"/>
    <lineage>
        <taxon>Eukaryota</taxon>
        <taxon>Viridiplantae</taxon>
        <taxon>Streptophyta</taxon>
        <taxon>Embryophyta</taxon>
        <taxon>Tracheophyta</taxon>
        <taxon>Spermatophyta</taxon>
        <taxon>Magnoliopsida</taxon>
        <taxon>eudicotyledons</taxon>
        <taxon>Gunneridae</taxon>
        <taxon>Pentapetalae</taxon>
        <taxon>asterids</taxon>
        <taxon>campanulids</taxon>
        <taxon>Asterales</taxon>
        <taxon>Asteraceae</taxon>
        <taxon>Asteroideae</taxon>
        <taxon>Anthemideae</taxon>
        <taxon>Anthemidinae</taxon>
        <taxon>Tanacetum</taxon>
    </lineage>
</organism>
<accession>A0A6L2N5D0</accession>
<name>A0A6L2N5D0_TANCI</name>
<dbReference type="EMBL" id="BKCJ010008260">
    <property type="protein sequence ID" value="GEU81343.1"/>
    <property type="molecule type" value="Genomic_DNA"/>
</dbReference>
<protein>
    <submittedName>
        <fullName evidence="1">Uncharacterized protein</fullName>
    </submittedName>
</protein>
<dbReference type="AlphaFoldDB" id="A0A6L2N5D0"/>
<proteinExistence type="predicted"/>